<sequence>MTADQEAQAFPVNEPVMVTDQVGTAPAADATAALARPVQHMQVALDVLATLRARLGDRADVEGAHVLALAMLALHPDHGSGWFTPDFRR</sequence>
<comment type="caution">
    <text evidence="1">The sequence shown here is derived from an EMBL/GenBank/DDBJ whole genome shotgun (WGS) entry which is preliminary data.</text>
</comment>
<accession>A0A7W6RFX9</accession>
<dbReference type="Proteomes" id="UP000554286">
    <property type="component" value="Unassembled WGS sequence"/>
</dbReference>
<keyword evidence="2" id="KW-1185">Reference proteome</keyword>
<organism evidence="1 2">
    <name type="scientific">Roseospira visakhapatnamensis</name>
    <dbReference type="NCBI Taxonomy" id="390880"/>
    <lineage>
        <taxon>Bacteria</taxon>
        <taxon>Pseudomonadati</taxon>
        <taxon>Pseudomonadota</taxon>
        <taxon>Alphaproteobacteria</taxon>
        <taxon>Rhodospirillales</taxon>
        <taxon>Rhodospirillaceae</taxon>
        <taxon>Roseospira</taxon>
    </lineage>
</organism>
<proteinExistence type="predicted"/>
<name>A0A7W6RFX9_9PROT</name>
<protein>
    <submittedName>
        <fullName evidence="1">Uncharacterized protein</fullName>
    </submittedName>
</protein>
<dbReference type="EMBL" id="JACIGK010000034">
    <property type="protein sequence ID" value="MBB4267803.1"/>
    <property type="molecule type" value="Genomic_DNA"/>
</dbReference>
<evidence type="ECO:0000313" key="2">
    <source>
        <dbReference type="Proteomes" id="UP000554286"/>
    </source>
</evidence>
<evidence type="ECO:0000313" key="1">
    <source>
        <dbReference type="EMBL" id="MBB4267803.1"/>
    </source>
</evidence>
<dbReference type="AlphaFoldDB" id="A0A7W6RFX9"/>
<reference evidence="1 2" key="1">
    <citation type="submission" date="2020-08" db="EMBL/GenBank/DDBJ databases">
        <title>Genome sequencing of Purple Non-Sulfur Bacteria from various extreme environments.</title>
        <authorList>
            <person name="Mayer M."/>
        </authorList>
    </citation>
    <scope>NUCLEOTIDE SEQUENCE [LARGE SCALE GENOMIC DNA]</scope>
    <source>
        <strain evidence="1 2">JA131</strain>
    </source>
</reference>
<gene>
    <name evidence="1" type="ORF">GGD89_003453</name>
</gene>
<dbReference type="RefSeq" id="WP_184047843.1">
    <property type="nucleotide sequence ID" value="NZ_JACIGK010000034.1"/>
</dbReference>